<comment type="caution">
    <text evidence="5">The sequence shown here is derived from an EMBL/GenBank/DDBJ whole genome shotgun (WGS) entry which is preliminary data.</text>
</comment>
<dbReference type="SUPFAM" id="SSF46626">
    <property type="entry name" value="Cytochrome c"/>
    <property type="match status" value="1"/>
</dbReference>
<protein>
    <recommendedName>
        <fullName evidence="7">Planctomycete cytochrome C</fullName>
    </recommendedName>
</protein>
<dbReference type="EMBL" id="BAABRO010000010">
    <property type="protein sequence ID" value="GAA5508644.1"/>
    <property type="molecule type" value="Genomic_DNA"/>
</dbReference>
<feature type="domain" description="DUF1549" evidence="2">
    <location>
        <begin position="219"/>
        <end position="429"/>
    </location>
</feature>
<feature type="domain" description="Cytochrome C Planctomycete-type" evidence="4">
    <location>
        <begin position="79"/>
        <end position="140"/>
    </location>
</feature>
<dbReference type="InterPro" id="IPR036909">
    <property type="entry name" value="Cyt_c-like_dom_sf"/>
</dbReference>
<keyword evidence="6" id="KW-1185">Reference proteome</keyword>
<dbReference type="PANTHER" id="PTHR35889:SF3">
    <property type="entry name" value="F-BOX DOMAIN-CONTAINING PROTEIN"/>
    <property type="match status" value="1"/>
</dbReference>
<dbReference type="InterPro" id="IPR022655">
    <property type="entry name" value="DUF1553"/>
</dbReference>
<feature type="domain" description="DUF1553" evidence="3">
    <location>
        <begin position="592"/>
        <end position="856"/>
    </location>
</feature>
<dbReference type="Pfam" id="PF07635">
    <property type="entry name" value="PSCyt1"/>
    <property type="match status" value="1"/>
</dbReference>
<dbReference type="PANTHER" id="PTHR35889">
    <property type="entry name" value="CYCLOINULO-OLIGOSACCHARIDE FRUCTANOTRANSFERASE-RELATED"/>
    <property type="match status" value="1"/>
</dbReference>
<dbReference type="InterPro" id="IPR011429">
    <property type="entry name" value="Cyt_c_Planctomycete-type"/>
</dbReference>
<evidence type="ECO:0000259" key="3">
    <source>
        <dbReference type="Pfam" id="PF07587"/>
    </source>
</evidence>
<proteinExistence type="predicted"/>
<sequence>MATPPLGYPQRSSAGCQPALDTLFLKLTGWQPVLLMKTIFLLAFFLFTATAVLAEEMDSVSEDEKLFALHVKPLLEEKCLACHGQDPDRIEGGLDLRSRDGVLAGGDSFDTDVVLTGDGQHSILYLSTTRQIEDYEMPPKQADQLSEQQQWFIRDWIDAGAPWPSDDRVKQIQQAYAEGEQVLVSRALSDAWQNRRYAPEQLWAYRPIEKQDVPDGHHPVDWFINKKLAEHDVTPAPPADAATLVRRLRFGLTGLPPTPAEVKRFVADYQADSDAAVASYAARWMASPHYGEHFAMHWLDVVRYADTAGFANDYSRPNAWRYRDYVVRSFNEDKPYNQFVRQQIAGDEIDETNAENLIATGFLRMGPWEQTGMSVFKETRGQWLDDVTDTVGQTFLAHSMSCCKCHDHKFDPVPTRDYYRMMAVFSTTQFAEREAAFLDQENQQGFAADSQWVDAKIAAYETQRKQLSAKIQRRKRQESGNAKVGDNGLDPGDEASLARISKNISRHGIERDRSEPMALSVYTGATISRKNISGRIDLPDDRWKKGEIEQDVIHSGGDVYATGDVVTPGALSAAESLGQMNAVEFPSGKGDRRRALADWIVDPTNPLTARVIVNRVWSWHFGKGIAANPNNFGGTGGFPSHPELLDHLAAWFMDNGGSIKKLNHLIVTSAAYRRDSRHPDPDQLQEKDPLNQLYATFQPRRLTAEELRDAMLSVSGELERTVGGIPCRPDINLEVAFQPRQIMGGAASVYEPDPMPQQRNRRTLYAERIRGLRDPFMETFNQPGPDKSCELRETSTVAPQALTLLNSQEVFDRAIAFANRLITAELVNDEATLRRAFELAVAREPNDRELALCLAHWQSARDEESSKTYERPIFADRITRTVMAEKTGEPYRFEEILPAYKTYVPDLGPADVDANTRGLAHVLLVILNTNEFSYLD</sequence>
<evidence type="ECO:0000259" key="4">
    <source>
        <dbReference type="Pfam" id="PF07635"/>
    </source>
</evidence>
<reference evidence="5 6" key="1">
    <citation type="submission" date="2024-02" db="EMBL/GenBank/DDBJ databases">
        <title>Rhodopirellula caenicola NBRC 110016.</title>
        <authorList>
            <person name="Ichikawa N."/>
            <person name="Katano-Makiyama Y."/>
            <person name="Hidaka K."/>
        </authorList>
    </citation>
    <scope>NUCLEOTIDE SEQUENCE [LARGE SCALE GENOMIC DNA]</scope>
    <source>
        <strain evidence="5 6">NBRC 110016</strain>
    </source>
</reference>
<accession>A0ABP9VU38</accession>
<evidence type="ECO:0000313" key="6">
    <source>
        <dbReference type="Proteomes" id="UP001416858"/>
    </source>
</evidence>
<evidence type="ECO:0000313" key="5">
    <source>
        <dbReference type="EMBL" id="GAA5508644.1"/>
    </source>
</evidence>
<evidence type="ECO:0008006" key="7">
    <source>
        <dbReference type="Google" id="ProtNLM"/>
    </source>
</evidence>
<dbReference type="InterPro" id="IPR011444">
    <property type="entry name" value="DUF1549"/>
</dbReference>
<evidence type="ECO:0000256" key="1">
    <source>
        <dbReference type="SAM" id="MobiDB-lite"/>
    </source>
</evidence>
<name>A0ABP9VU38_9BACT</name>
<evidence type="ECO:0000259" key="2">
    <source>
        <dbReference type="Pfam" id="PF07583"/>
    </source>
</evidence>
<dbReference type="Pfam" id="PF07587">
    <property type="entry name" value="PSD1"/>
    <property type="match status" value="1"/>
</dbReference>
<dbReference type="Proteomes" id="UP001416858">
    <property type="component" value="Unassembled WGS sequence"/>
</dbReference>
<dbReference type="Pfam" id="PF07583">
    <property type="entry name" value="PSCyt2"/>
    <property type="match status" value="1"/>
</dbReference>
<organism evidence="5 6">
    <name type="scientific">Novipirellula caenicola</name>
    <dbReference type="NCBI Taxonomy" id="1536901"/>
    <lineage>
        <taxon>Bacteria</taxon>
        <taxon>Pseudomonadati</taxon>
        <taxon>Planctomycetota</taxon>
        <taxon>Planctomycetia</taxon>
        <taxon>Pirellulales</taxon>
        <taxon>Pirellulaceae</taxon>
        <taxon>Novipirellula</taxon>
    </lineage>
</organism>
<feature type="region of interest" description="Disordered" evidence="1">
    <location>
        <begin position="469"/>
        <end position="495"/>
    </location>
</feature>
<gene>
    <name evidence="5" type="ORF">Rcae01_04111</name>
</gene>